<evidence type="ECO:0000313" key="2">
    <source>
        <dbReference type="EMBL" id="PIR98948.1"/>
    </source>
</evidence>
<dbReference type="Gene3D" id="3.30.420.10">
    <property type="entry name" value="Ribonuclease H-like superfamily/Ribonuclease H"/>
    <property type="match status" value="1"/>
</dbReference>
<accession>A0A2H0VIN7</accession>
<dbReference type="InterPro" id="IPR012337">
    <property type="entry name" value="RNaseH-like_sf"/>
</dbReference>
<evidence type="ECO:0000259" key="1">
    <source>
        <dbReference type="PROSITE" id="PS50879"/>
    </source>
</evidence>
<protein>
    <submittedName>
        <fullName evidence="2">Ribonuclease H</fullName>
    </submittedName>
</protein>
<name>A0A2H0VIN7_9BACT</name>
<dbReference type="SUPFAM" id="SSF53098">
    <property type="entry name" value="Ribonuclease H-like"/>
    <property type="match status" value="1"/>
</dbReference>
<dbReference type="PROSITE" id="PS50879">
    <property type="entry name" value="RNASE_H_1"/>
    <property type="match status" value="1"/>
</dbReference>
<dbReference type="Proteomes" id="UP000230796">
    <property type="component" value="Unassembled WGS sequence"/>
</dbReference>
<evidence type="ECO:0000313" key="3">
    <source>
        <dbReference type="Proteomes" id="UP000230796"/>
    </source>
</evidence>
<organism evidence="2 3">
    <name type="scientific">Candidatus Collierbacteria bacterium CG10_big_fil_rev_8_21_14_0_10_44_9</name>
    <dbReference type="NCBI Taxonomy" id="1974535"/>
    <lineage>
        <taxon>Bacteria</taxon>
        <taxon>Candidatus Collieribacteriota</taxon>
    </lineage>
</organism>
<dbReference type="CDD" id="cd09279">
    <property type="entry name" value="RNase_HI_like"/>
    <property type="match status" value="1"/>
</dbReference>
<gene>
    <name evidence="2" type="ORF">COT87_02085</name>
</gene>
<reference evidence="3" key="1">
    <citation type="submission" date="2017-09" db="EMBL/GenBank/DDBJ databases">
        <title>Depth-based differentiation of microbial function through sediment-hosted aquifers and enrichment of novel symbionts in the deep terrestrial subsurface.</title>
        <authorList>
            <person name="Probst A.J."/>
            <person name="Ladd B."/>
            <person name="Jarett J.K."/>
            <person name="Geller-Mcgrath D.E."/>
            <person name="Sieber C.M.K."/>
            <person name="Emerson J.B."/>
            <person name="Anantharaman K."/>
            <person name="Thomas B.C."/>
            <person name="Malmstrom R."/>
            <person name="Stieglmeier M."/>
            <person name="Klingl A."/>
            <person name="Woyke T."/>
            <person name="Ryan C.M."/>
            <person name="Banfield J.F."/>
        </authorList>
    </citation>
    <scope>NUCLEOTIDE SEQUENCE [LARGE SCALE GENOMIC DNA]</scope>
</reference>
<dbReference type="PANTHER" id="PTHR47723">
    <property type="entry name" value="OS05G0353850 PROTEIN"/>
    <property type="match status" value="1"/>
</dbReference>
<dbReference type="EMBL" id="PFAF01000042">
    <property type="protein sequence ID" value="PIR98948.1"/>
    <property type="molecule type" value="Genomic_DNA"/>
</dbReference>
<dbReference type="InterPro" id="IPR053151">
    <property type="entry name" value="RNase_H-like"/>
</dbReference>
<dbReference type="PANTHER" id="PTHR47723:SF24">
    <property type="entry name" value="RNASE H TYPE-1 DOMAIN-CONTAINING PROTEIN"/>
    <property type="match status" value="1"/>
</dbReference>
<proteinExistence type="predicted"/>
<sequence>MTKLLLHTDGGSRGNPGPAAYGYVIQDVSSGAGIILEKCGNYLGITTNNIAEYEGLIAGIKWVVTNHPKSELVIKMDSLLIVNQIKGVFKVKNSGLIPKYREVRGLLAQLPKYSIEHTYREGNSLADSLVNQALDAER</sequence>
<dbReference type="AlphaFoldDB" id="A0A2H0VIN7"/>
<dbReference type="GO" id="GO:0003676">
    <property type="term" value="F:nucleic acid binding"/>
    <property type="evidence" value="ECO:0007669"/>
    <property type="project" value="InterPro"/>
</dbReference>
<dbReference type="GO" id="GO:0004523">
    <property type="term" value="F:RNA-DNA hybrid ribonuclease activity"/>
    <property type="evidence" value="ECO:0007669"/>
    <property type="project" value="InterPro"/>
</dbReference>
<dbReference type="Pfam" id="PF13456">
    <property type="entry name" value="RVT_3"/>
    <property type="match status" value="1"/>
</dbReference>
<dbReference type="InterPro" id="IPR036397">
    <property type="entry name" value="RNaseH_sf"/>
</dbReference>
<feature type="domain" description="RNase H type-1" evidence="1">
    <location>
        <begin position="1"/>
        <end position="135"/>
    </location>
</feature>
<dbReference type="InterPro" id="IPR002156">
    <property type="entry name" value="RNaseH_domain"/>
</dbReference>
<comment type="caution">
    <text evidence="2">The sequence shown here is derived from an EMBL/GenBank/DDBJ whole genome shotgun (WGS) entry which is preliminary data.</text>
</comment>